<feature type="region of interest" description="Disordered" evidence="1">
    <location>
        <begin position="1"/>
        <end position="56"/>
    </location>
</feature>
<dbReference type="EMBL" id="JABFTP020000001">
    <property type="protein sequence ID" value="KAL3266482.1"/>
    <property type="molecule type" value="Genomic_DNA"/>
</dbReference>
<evidence type="ECO:0000256" key="1">
    <source>
        <dbReference type="SAM" id="MobiDB-lite"/>
    </source>
</evidence>
<organism evidence="2 3">
    <name type="scientific">Cryptolaemus montrouzieri</name>
    <dbReference type="NCBI Taxonomy" id="559131"/>
    <lineage>
        <taxon>Eukaryota</taxon>
        <taxon>Metazoa</taxon>
        <taxon>Ecdysozoa</taxon>
        <taxon>Arthropoda</taxon>
        <taxon>Hexapoda</taxon>
        <taxon>Insecta</taxon>
        <taxon>Pterygota</taxon>
        <taxon>Neoptera</taxon>
        <taxon>Endopterygota</taxon>
        <taxon>Coleoptera</taxon>
        <taxon>Polyphaga</taxon>
        <taxon>Cucujiformia</taxon>
        <taxon>Coccinelloidea</taxon>
        <taxon>Coccinellidae</taxon>
        <taxon>Scymninae</taxon>
        <taxon>Scymnini</taxon>
        <taxon>Cryptolaemus</taxon>
    </lineage>
</organism>
<comment type="caution">
    <text evidence="2">The sequence shown here is derived from an EMBL/GenBank/DDBJ whole genome shotgun (WGS) entry which is preliminary data.</text>
</comment>
<feature type="non-terminal residue" evidence="2">
    <location>
        <position position="56"/>
    </location>
</feature>
<dbReference type="AlphaFoldDB" id="A0ABD2MJD3"/>
<keyword evidence="3" id="KW-1185">Reference proteome</keyword>
<feature type="compositionally biased region" description="Acidic residues" evidence="1">
    <location>
        <begin position="31"/>
        <end position="47"/>
    </location>
</feature>
<dbReference type="Proteomes" id="UP001516400">
    <property type="component" value="Unassembled WGS sequence"/>
</dbReference>
<evidence type="ECO:0000313" key="3">
    <source>
        <dbReference type="Proteomes" id="UP001516400"/>
    </source>
</evidence>
<feature type="compositionally biased region" description="Basic residues" evidence="1">
    <location>
        <begin position="10"/>
        <end position="22"/>
    </location>
</feature>
<proteinExistence type="predicted"/>
<sequence>MSELNLKRKTEAKKRTLKRRQAVTRSLYMNDDLDEDGLDQEGEEDDSACIYSRSKP</sequence>
<protein>
    <submittedName>
        <fullName evidence="2">Uncharacterized protein</fullName>
    </submittedName>
</protein>
<gene>
    <name evidence="2" type="ORF">HHI36_010652</name>
</gene>
<name>A0ABD2MJD3_9CUCU</name>
<reference evidence="2 3" key="1">
    <citation type="journal article" date="2021" name="BMC Biol.">
        <title>Horizontally acquired antibacterial genes associated with adaptive radiation of ladybird beetles.</title>
        <authorList>
            <person name="Li H.S."/>
            <person name="Tang X.F."/>
            <person name="Huang Y.H."/>
            <person name="Xu Z.Y."/>
            <person name="Chen M.L."/>
            <person name="Du X.Y."/>
            <person name="Qiu B.Y."/>
            <person name="Chen P.T."/>
            <person name="Zhang W."/>
            <person name="Slipinski A."/>
            <person name="Escalona H.E."/>
            <person name="Waterhouse R.M."/>
            <person name="Zwick A."/>
            <person name="Pang H."/>
        </authorList>
    </citation>
    <scope>NUCLEOTIDE SEQUENCE [LARGE SCALE GENOMIC DNA]</scope>
    <source>
        <strain evidence="2">SYSU2018</strain>
    </source>
</reference>
<evidence type="ECO:0000313" key="2">
    <source>
        <dbReference type="EMBL" id="KAL3266482.1"/>
    </source>
</evidence>
<accession>A0ABD2MJD3</accession>